<name>A0A2U1L9U2_ARTAN</name>
<protein>
    <submittedName>
        <fullName evidence="5">Mechanosensitive channel of small conductance-like 5</fullName>
    </submittedName>
</protein>
<keyword evidence="4" id="KW-1133">Transmembrane helix</keyword>
<dbReference type="AlphaFoldDB" id="A0A2U1L9U2"/>
<evidence type="ECO:0000256" key="4">
    <source>
        <dbReference type="SAM" id="Phobius"/>
    </source>
</evidence>
<dbReference type="InterPro" id="IPR016688">
    <property type="entry name" value="MscS-like_plants/fungi"/>
</dbReference>
<evidence type="ECO:0000256" key="2">
    <source>
        <dbReference type="ARBA" id="ARBA00008017"/>
    </source>
</evidence>
<gene>
    <name evidence="5" type="ORF">CTI12_AA494190</name>
</gene>
<dbReference type="PANTHER" id="PTHR31618:SF30">
    <property type="entry name" value="MECHANOSENSITIVE ION CHANNEL PROTEIN"/>
    <property type="match status" value="1"/>
</dbReference>
<dbReference type="GO" id="GO:0008381">
    <property type="term" value="F:mechanosensitive monoatomic ion channel activity"/>
    <property type="evidence" value="ECO:0007669"/>
    <property type="project" value="TreeGrafter"/>
</dbReference>
<dbReference type="GO" id="GO:0006820">
    <property type="term" value="P:monoatomic anion transport"/>
    <property type="evidence" value="ECO:0007669"/>
    <property type="project" value="TreeGrafter"/>
</dbReference>
<accession>A0A2U1L9U2</accession>
<reference evidence="5 6" key="1">
    <citation type="journal article" date="2018" name="Mol. Plant">
        <title>The genome of Artemisia annua provides insight into the evolution of Asteraceae family and artemisinin biosynthesis.</title>
        <authorList>
            <person name="Shen Q."/>
            <person name="Zhang L."/>
            <person name="Liao Z."/>
            <person name="Wang S."/>
            <person name="Yan T."/>
            <person name="Shi P."/>
            <person name="Liu M."/>
            <person name="Fu X."/>
            <person name="Pan Q."/>
            <person name="Wang Y."/>
            <person name="Lv Z."/>
            <person name="Lu X."/>
            <person name="Zhang F."/>
            <person name="Jiang W."/>
            <person name="Ma Y."/>
            <person name="Chen M."/>
            <person name="Hao X."/>
            <person name="Li L."/>
            <person name="Tang Y."/>
            <person name="Lv G."/>
            <person name="Zhou Y."/>
            <person name="Sun X."/>
            <person name="Brodelius P.E."/>
            <person name="Rose J.K.C."/>
            <person name="Tang K."/>
        </authorList>
    </citation>
    <scope>NUCLEOTIDE SEQUENCE [LARGE SCALE GENOMIC DNA]</scope>
    <source>
        <strain evidence="6">cv. Huhao1</strain>
        <tissue evidence="5">Leaf</tissue>
    </source>
</reference>
<dbReference type="PANTHER" id="PTHR31618">
    <property type="entry name" value="MECHANOSENSITIVE ION CHANNEL PROTEIN 5"/>
    <property type="match status" value="1"/>
</dbReference>
<evidence type="ECO:0000313" key="6">
    <source>
        <dbReference type="Proteomes" id="UP000245207"/>
    </source>
</evidence>
<comment type="similarity">
    <text evidence="2">Belongs to the MscS (TC 1.A.23) family.</text>
</comment>
<keyword evidence="4" id="KW-0812">Transmembrane</keyword>
<feature type="transmembrane region" description="Helical" evidence="4">
    <location>
        <begin position="176"/>
        <end position="198"/>
    </location>
</feature>
<sequence length="334" mass="38170">MSTGIPSIVVVNVDDDHEVSTFSSLIFLHKFVLFLLYFMISANGGHRGGFGPGSLKISRKDTISTTNSGNAAGNPYHIARETCIKHTIYINTISLSYQIIQTHTPQNPRHLHRTSTPPDLTFTGRQNHRSRHRRTSPPPDVTTENPTTETNSHQKSFLYYEVTIYGKKVLPYVTRIWICLLVGTLVWLLKTLIIKVLASSFHVSKFFDRIQDSLFNQYVIETLSGRLVIEIQKEREEKDWMMEEVEKLQSDGANIPYQLNENTVKVEPGFFGISKDSVEAIIESLMAMHVTGECVCHHLTPYHWLCWCLSLSVTKKKKMNKPIAFFIILIYLHC</sequence>
<keyword evidence="4" id="KW-0472">Membrane</keyword>
<dbReference type="OrthoDB" id="544685at2759"/>
<keyword evidence="6" id="KW-1185">Reference proteome</keyword>
<dbReference type="GO" id="GO:0005886">
    <property type="term" value="C:plasma membrane"/>
    <property type="evidence" value="ECO:0007669"/>
    <property type="project" value="TreeGrafter"/>
</dbReference>
<organism evidence="5 6">
    <name type="scientific">Artemisia annua</name>
    <name type="common">Sweet wormwood</name>
    <dbReference type="NCBI Taxonomy" id="35608"/>
    <lineage>
        <taxon>Eukaryota</taxon>
        <taxon>Viridiplantae</taxon>
        <taxon>Streptophyta</taxon>
        <taxon>Embryophyta</taxon>
        <taxon>Tracheophyta</taxon>
        <taxon>Spermatophyta</taxon>
        <taxon>Magnoliopsida</taxon>
        <taxon>eudicotyledons</taxon>
        <taxon>Gunneridae</taxon>
        <taxon>Pentapetalae</taxon>
        <taxon>asterids</taxon>
        <taxon>campanulids</taxon>
        <taxon>Asterales</taxon>
        <taxon>Asteraceae</taxon>
        <taxon>Asteroideae</taxon>
        <taxon>Anthemideae</taxon>
        <taxon>Artemisiinae</taxon>
        <taxon>Artemisia</taxon>
    </lineage>
</organism>
<comment type="subcellular location">
    <subcellularLocation>
        <location evidence="1">Membrane</location>
        <topology evidence="1">Multi-pass membrane protein</topology>
    </subcellularLocation>
</comment>
<feature type="transmembrane region" description="Helical" evidence="4">
    <location>
        <begin position="20"/>
        <end position="40"/>
    </location>
</feature>
<dbReference type="STRING" id="35608.A0A2U1L9U2"/>
<dbReference type="Proteomes" id="UP000245207">
    <property type="component" value="Unassembled WGS sequence"/>
</dbReference>
<evidence type="ECO:0000313" key="5">
    <source>
        <dbReference type="EMBL" id="PWA45711.1"/>
    </source>
</evidence>
<comment type="caution">
    <text evidence="5">The sequence shown here is derived from an EMBL/GenBank/DDBJ whole genome shotgun (WGS) entry which is preliminary data.</text>
</comment>
<dbReference type="EMBL" id="PKPP01010623">
    <property type="protein sequence ID" value="PWA45711.1"/>
    <property type="molecule type" value="Genomic_DNA"/>
</dbReference>
<evidence type="ECO:0000256" key="1">
    <source>
        <dbReference type="ARBA" id="ARBA00004141"/>
    </source>
</evidence>
<feature type="region of interest" description="Disordered" evidence="3">
    <location>
        <begin position="104"/>
        <end position="150"/>
    </location>
</feature>
<feature type="compositionally biased region" description="Basic residues" evidence="3">
    <location>
        <begin position="126"/>
        <end position="135"/>
    </location>
</feature>
<proteinExistence type="inferred from homology"/>
<evidence type="ECO:0000256" key="3">
    <source>
        <dbReference type="SAM" id="MobiDB-lite"/>
    </source>
</evidence>